<feature type="region of interest" description="Disordered" evidence="1">
    <location>
        <begin position="1"/>
        <end position="33"/>
    </location>
</feature>
<dbReference type="AlphaFoldDB" id="A0ABD0SDF2"/>
<evidence type="ECO:0008006" key="4">
    <source>
        <dbReference type="Google" id="ProtNLM"/>
    </source>
</evidence>
<organism evidence="2 3">
    <name type="scientific">Loxostege sticticalis</name>
    <name type="common">Beet webworm moth</name>
    <dbReference type="NCBI Taxonomy" id="481309"/>
    <lineage>
        <taxon>Eukaryota</taxon>
        <taxon>Metazoa</taxon>
        <taxon>Ecdysozoa</taxon>
        <taxon>Arthropoda</taxon>
        <taxon>Hexapoda</taxon>
        <taxon>Insecta</taxon>
        <taxon>Pterygota</taxon>
        <taxon>Neoptera</taxon>
        <taxon>Endopterygota</taxon>
        <taxon>Lepidoptera</taxon>
        <taxon>Glossata</taxon>
        <taxon>Ditrysia</taxon>
        <taxon>Pyraloidea</taxon>
        <taxon>Crambidae</taxon>
        <taxon>Pyraustinae</taxon>
        <taxon>Loxostege</taxon>
    </lineage>
</organism>
<dbReference type="PANTHER" id="PTHR33223:SF6">
    <property type="entry name" value="CCHC-TYPE DOMAIN-CONTAINING PROTEIN"/>
    <property type="match status" value="1"/>
</dbReference>
<dbReference type="InterPro" id="IPR036875">
    <property type="entry name" value="Znf_CCHC_sf"/>
</dbReference>
<evidence type="ECO:0000313" key="2">
    <source>
        <dbReference type="EMBL" id="KAL0811761.1"/>
    </source>
</evidence>
<sequence length="331" mass="37562">MSLQEEQFLDSEAQNPPIVPGPSKPVTRSATASANAPKPEIELGILLKFIKPFDGNREKLNPFIYNCQSAFSLANDIQKPILFKYILSQLEGRAESVCSIKEFDSFEQFVEFLKQQFGEQKHYTHLLSELQDSKQQYNESVNNFNLRVETCLAKLLTEINISIPTKRKTELAGRVAAMEDLALHSFIMGLQPRLSQVVRCRNPTSLNAAVNFAVAEEKLLHNSGKKTQSQSTNNDRSRTISHKDTRTHDSKQGPRNDQSRSAIVCRYCKNVGHSIENCRKREYNNSRRPANPQSQSLSQPRRITYIVDEDDQSNSNEQEGLDETSNENNLN</sequence>
<dbReference type="PANTHER" id="PTHR33223">
    <property type="entry name" value="CCHC-TYPE DOMAIN-CONTAINING PROTEIN"/>
    <property type="match status" value="1"/>
</dbReference>
<comment type="caution">
    <text evidence="2">The sequence shown here is derived from an EMBL/GenBank/DDBJ whole genome shotgun (WGS) entry which is preliminary data.</text>
</comment>
<protein>
    <recommendedName>
        <fullName evidence="4">Gag protein</fullName>
    </recommendedName>
</protein>
<evidence type="ECO:0000313" key="3">
    <source>
        <dbReference type="Proteomes" id="UP001549921"/>
    </source>
</evidence>
<proteinExistence type="predicted"/>
<name>A0ABD0SDF2_LOXSC</name>
<feature type="compositionally biased region" description="Basic and acidic residues" evidence="1">
    <location>
        <begin position="235"/>
        <end position="258"/>
    </location>
</feature>
<dbReference type="SUPFAM" id="SSF57756">
    <property type="entry name" value="Retrovirus zinc finger-like domains"/>
    <property type="match status" value="1"/>
</dbReference>
<feature type="region of interest" description="Disordered" evidence="1">
    <location>
        <begin position="221"/>
        <end position="259"/>
    </location>
</feature>
<gene>
    <name evidence="2" type="ORF">ABMA28_009194</name>
</gene>
<dbReference type="EMBL" id="JBEDNZ010000023">
    <property type="protein sequence ID" value="KAL0811761.1"/>
    <property type="molecule type" value="Genomic_DNA"/>
</dbReference>
<reference evidence="2 3" key="1">
    <citation type="submission" date="2024-06" db="EMBL/GenBank/DDBJ databases">
        <title>A chromosome-level genome assembly of beet webworm, Loxostege sticticalis.</title>
        <authorList>
            <person name="Zhang Y."/>
        </authorList>
    </citation>
    <scope>NUCLEOTIDE SEQUENCE [LARGE SCALE GENOMIC DNA]</scope>
    <source>
        <strain evidence="2">AQ028</strain>
        <tissue evidence="2">Male pupae</tissue>
    </source>
</reference>
<accession>A0ABD0SDF2</accession>
<feature type="compositionally biased region" description="Polar residues" evidence="1">
    <location>
        <begin position="286"/>
        <end position="301"/>
    </location>
</feature>
<feature type="compositionally biased region" description="Polar residues" evidence="1">
    <location>
        <begin position="225"/>
        <end position="234"/>
    </location>
</feature>
<dbReference type="Proteomes" id="UP001549921">
    <property type="component" value="Unassembled WGS sequence"/>
</dbReference>
<feature type="region of interest" description="Disordered" evidence="1">
    <location>
        <begin position="280"/>
        <end position="331"/>
    </location>
</feature>
<evidence type="ECO:0000256" key="1">
    <source>
        <dbReference type="SAM" id="MobiDB-lite"/>
    </source>
</evidence>